<sequence length="173" mass="18753">MDYRHIRLLVGAALVLVFLFLLITARANSSGSGDSVYDVMESYKLPKGILPTNAKDYVLNSSDGSFEVFLEMEGHGACTFGIEAGYQLKYQRRISGKISPGSLMSLKGVSVKILFIWLDISEVELQVGDDDDDGQLDFYVGPFSAAFPLSNFDVSPTCGCGLDCITSPMLAAE</sequence>
<dbReference type="SUPFAM" id="SSF141562">
    <property type="entry name" value="At5g01610-like"/>
    <property type="match status" value="1"/>
</dbReference>
<proteinExistence type="evidence at transcript level"/>
<evidence type="ECO:0000256" key="1">
    <source>
        <dbReference type="SAM" id="SignalP"/>
    </source>
</evidence>
<dbReference type="PANTHER" id="PTHR31676:SF27">
    <property type="entry name" value="EXPRESSED PROTEIN"/>
    <property type="match status" value="1"/>
</dbReference>
<accession>A9NQR6</accession>
<keyword evidence="1" id="KW-0732">Signal</keyword>
<dbReference type="InterPro" id="IPR007493">
    <property type="entry name" value="DUF538"/>
</dbReference>
<reference evidence="2" key="1">
    <citation type="journal article" date="2008" name="BMC Genomics">
        <title>A conifer genomics resource of 200,000 spruce (Picea spp.) ESTs and 6,464 high-quality, sequence-finished full-length cDNAs for Sitka spruce (Picea sitchensis).</title>
        <authorList>
            <person name="Ralph S.G."/>
            <person name="Chun H.J."/>
            <person name="Kolosova N."/>
            <person name="Cooper D."/>
            <person name="Oddy C."/>
            <person name="Ritland C.E."/>
            <person name="Kirkpatrick R."/>
            <person name="Moore R."/>
            <person name="Barber S."/>
            <person name="Holt R.A."/>
            <person name="Jones S.J."/>
            <person name="Marra M.A."/>
            <person name="Douglas C.J."/>
            <person name="Ritland K."/>
            <person name="Bohlmann J."/>
        </authorList>
    </citation>
    <scope>NUCLEOTIDE SEQUENCE</scope>
    <source>
        <tissue evidence="2">Bark</tissue>
    </source>
</reference>
<protein>
    <recommendedName>
        <fullName evidence="3">Pherophorin domain-containing protein</fullName>
    </recommendedName>
</protein>
<evidence type="ECO:0008006" key="3">
    <source>
        <dbReference type="Google" id="ProtNLM"/>
    </source>
</evidence>
<dbReference type="OMA" id="PIMQISK"/>
<dbReference type="InterPro" id="IPR036758">
    <property type="entry name" value="At5g01610-like"/>
</dbReference>
<feature type="signal peptide" evidence="1">
    <location>
        <begin position="1"/>
        <end position="27"/>
    </location>
</feature>
<organism evidence="2">
    <name type="scientific">Picea sitchensis</name>
    <name type="common">Sitka spruce</name>
    <name type="synonym">Pinus sitchensis</name>
    <dbReference type="NCBI Taxonomy" id="3332"/>
    <lineage>
        <taxon>Eukaryota</taxon>
        <taxon>Viridiplantae</taxon>
        <taxon>Streptophyta</taxon>
        <taxon>Embryophyta</taxon>
        <taxon>Tracheophyta</taxon>
        <taxon>Spermatophyta</taxon>
        <taxon>Pinopsida</taxon>
        <taxon>Pinidae</taxon>
        <taxon>Conifers I</taxon>
        <taxon>Pinales</taxon>
        <taxon>Pinaceae</taxon>
        <taxon>Picea</taxon>
    </lineage>
</organism>
<name>A9NQR6_PICSI</name>
<feature type="chain" id="PRO_5002741213" description="Pherophorin domain-containing protein" evidence="1">
    <location>
        <begin position="28"/>
        <end position="173"/>
    </location>
</feature>
<evidence type="ECO:0000313" key="2">
    <source>
        <dbReference type="EMBL" id="ABK22977.1"/>
    </source>
</evidence>
<dbReference type="PANTHER" id="PTHR31676">
    <property type="entry name" value="T31J12.3 PROTEIN-RELATED"/>
    <property type="match status" value="1"/>
</dbReference>
<dbReference type="Gene3D" id="2.30.240.10">
    <property type="entry name" value="At5g01610-like"/>
    <property type="match status" value="1"/>
</dbReference>
<dbReference type="Pfam" id="PF04398">
    <property type="entry name" value="DUF538"/>
    <property type="match status" value="1"/>
</dbReference>
<dbReference type="AlphaFoldDB" id="A9NQR6"/>
<dbReference type="EMBL" id="EF083641">
    <property type="protein sequence ID" value="ABK22977.1"/>
    <property type="molecule type" value="mRNA"/>
</dbReference>